<keyword evidence="10" id="KW-1185">Reference proteome</keyword>
<dbReference type="Proteomes" id="UP000199207">
    <property type="component" value="Unassembled WGS sequence"/>
</dbReference>
<feature type="transmembrane region" description="Helical" evidence="7">
    <location>
        <begin position="117"/>
        <end position="141"/>
    </location>
</feature>
<dbReference type="InterPro" id="IPR002751">
    <property type="entry name" value="CbiM/NikMN"/>
</dbReference>
<evidence type="ECO:0000313" key="9">
    <source>
        <dbReference type="EMBL" id="SFC15985.1"/>
    </source>
</evidence>
<dbReference type="OrthoDB" id="5395048at2"/>
<evidence type="ECO:0000256" key="3">
    <source>
        <dbReference type="ARBA" id="ARBA00022475"/>
    </source>
</evidence>
<evidence type="ECO:0000256" key="7">
    <source>
        <dbReference type="SAM" id="Phobius"/>
    </source>
</evidence>
<dbReference type="AlphaFoldDB" id="A0A1I1GWU6"/>
<keyword evidence="4 7" id="KW-0812">Transmembrane</keyword>
<evidence type="ECO:0000259" key="8">
    <source>
        <dbReference type="Pfam" id="PF13190"/>
    </source>
</evidence>
<gene>
    <name evidence="9" type="ORF">SAMN05421773_102159</name>
</gene>
<dbReference type="GO" id="GO:0000041">
    <property type="term" value="P:transition metal ion transport"/>
    <property type="evidence" value="ECO:0007669"/>
    <property type="project" value="InterPro"/>
</dbReference>
<dbReference type="EMBL" id="FOLM01000002">
    <property type="protein sequence ID" value="SFC15985.1"/>
    <property type="molecule type" value="Genomic_DNA"/>
</dbReference>
<evidence type="ECO:0000256" key="6">
    <source>
        <dbReference type="ARBA" id="ARBA00023136"/>
    </source>
</evidence>
<feature type="transmembrane region" description="Helical" evidence="7">
    <location>
        <begin position="236"/>
        <end position="256"/>
    </location>
</feature>
<dbReference type="PANTHER" id="PTHR34229">
    <property type="entry name" value="METAL TRANSPORT PROTEIN HI_1621-RELATED"/>
    <property type="match status" value="1"/>
</dbReference>
<evidence type="ECO:0000256" key="5">
    <source>
        <dbReference type="ARBA" id="ARBA00022989"/>
    </source>
</evidence>
<protein>
    <submittedName>
        <fullName evidence="9">Cobalt/nickel transport system permease protein</fullName>
    </submittedName>
</protein>
<feature type="transmembrane region" description="Helical" evidence="7">
    <location>
        <begin position="188"/>
        <end position="215"/>
    </location>
</feature>
<keyword evidence="3" id="KW-1003">Cell membrane</keyword>
<organism evidence="9 10">
    <name type="scientific">Streptomyces aidingensis</name>
    <dbReference type="NCBI Taxonomy" id="910347"/>
    <lineage>
        <taxon>Bacteria</taxon>
        <taxon>Bacillati</taxon>
        <taxon>Actinomycetota</taxon>
        <taxon>Actinomycetes</taxon>
        <taxon>Kitasatosporales</taxon>
        <taxon>Streptomycetaceae</taxon>
        <taxon>Streptomyces</taxon>
    </lineage>
</organism>
<dbReference type="Gene3D" id="1.10.1760.20">
    <property type="match status" value="1"/>
</dbReference>
<dbReference type="STRING" id="910347.SAMN05421773_102159"/>
<dbReference type="PANTHER" id="PTHR34229:SF1">
    <property type="entry name" value="METAL TRANSPORT PROTEIN HI_1621-RELATED"/>
    <property type="match status" value="1"/>
</dbReference>
<name>A0A1I1GWU6_9ACTN</name>
<feature type="transmembrane region" description="Helical" evidence="7">
    <location>
        <begin position="299"/>
        <end position="323"/>
    </location>
</feature>
<evidence type="ECO:0000256" key="1">
    <source>
        <dbReference type="ARBA" id="ARBA00004651"/>
    </source>
</evidence>
<accession>A0A1I1GWU6</accession>
<sequence>MHVPDGFFDAPVSVAGAAIAATAVAVSLRGARRELADRTAGGAPGGGAERVAPLAGLVAAFVFAVQMLNFPVGAGTSGHLMGGALAAILIGPYTGILVLSVVLTVQALLFADGGLSALGINITLLGVVAVVVAWGVFRLLLRVLPERRGTVTAASFTAAFVSVPAAAVVFTLLYAVGGTAEVPIGTVLGAMVGVHTAIGVGEGVITALTVGSVLAARPDLVHGMRRARPVRRPARVVWIGGLAATLICAAVVSGFASSSPDGLETVAGDHGLDEEEREHPLAGSWLEDYGVVDIDNERLSVGLAGVIGVGVTLTAASAGFVALRRNARERSGDRSGRSPLPADA</sequence>
<evidence type="ECO:0000256" key="2">
    <source>
        <dbReference type="ARBA" id="ARBA00022448"/>
    </source>
</evidence>
<feature type="transmembrane region" description="Helical" evidence="7">
    <location>
        <begin position="51"/>
        <end position="72"/>
    </location>
</feature>
<keyword evidence="5 7" id="KW-1133">Transmembrane helix</keyword>
<dbReference type="GO" id="GO:0005886">
    <property type="term" value="C:plasma membrane"/>
    <property type="evidence" value="ECO:0007669"/>
    <property type="project" value="UniProtKB-SubCell"/>
</dbReference>
<dbReference type="InterPro" id="IPR025937">
    <property type="entry name" value="PDGLE_dom"/>
</dbReference>
<proteinExistence type="predicted"/>
<keyword evidence="6 7" id="KW-0472">Membrane</keyword>
<reference evidence="9 10" key="1">
    <citation type="submission" date="2016-10" db="EMBL/GenBank/DDBJ databases">
        <authorList>
            <person name="de Groot N.N."/>
        </authorList>
    </citation>
    <scope>NUCLEOTIDE SEQUENCE [LARGE SCALE GENOMIC DNA]</scope>
    <source>
        <strain evidence="9 10">CGMCC 4.5739</strain>
    </source>
</reference>
<keyword evidence="2" id="KW-0813">Transport</keyword>
<comment type="subcellular location">
    <subcellularLocation>
        <location evidence="1">Cell membrane</location>
        <topology evidence="1">Multi-pass membrane protein</topology>
    </subcellularLocation>
</comment>
<evidence type="ECO:0000256" key="4">
    <source>
        <dbReference type="ARBA" id="ARBA00022692"/>
    </source>
</evidence>
<dbReference type="RefSeq" id="WP_093837485.1">
    <property type="nucleotide sequence ID" value="NZ_FOLM01000002.1"/>
</dbReference>
<dbReference type="Pfam" id="PF01891">
    <property type="entry name" value="CbiM"/>
    <property type="match status" value="1"/>
</dbReference>
<evidence type="ECO:0000313" key="10">
    <source>
        <dbReference type="Proteomes" id="UP000199207"/>
    </source>
</evidence>
<feature type="transmembrane region" description="Helical" evidence="7">
    <location>
        <begin position="84"/>
        <end position="111"/>
    </location>
</feature>
<feature type="transmembrane region" description="Helical" evidence="7">
    <location>
        <begin position="12"/>
        <end position="31"/>
    </location>
</feature>
<feature type="domain" description="PDGLE" evidence="8">
    <location>
        <begin position="236"/>
        <end position="325"/>
    </location>
</feature>
<dbReference type="Pfam" id="PF13190">
    <property type="entry name" value="PDGLE"/>
    <property type="match status" value="1"/>
</dbReference>
<feature type="transmembrane region" description="Helical" evidence="7">
    <location>
        <begin position="153"/>
        <end position="176"/>
    </location>
</feature>